<dbReference type="HOGENOM" id="CLU_020019_5_0_1"/>
<organism evidence="7 8">
    <name type="scientific">Piloderma croceum (strain F 1598)</name>
    <dbReference type="NCBI Taxonomy" id="765440"/>
    <lineage>
        <taxon>Eukaryota</taxon>
        <taxon>Fungi</taxon>
        <taxon>Dikarya</taxon>
        <taxon>Basidiomycota</taxon>
        <taxon>Agaricomycotina</taxon>
        <taxon>Agaricomycetes</taxon>
        <taxon>Agaricomycetidae</taxon>
        <taxon>Atheliales</taxon>
        <taxon>Atheliaceae</taxon>
        <taxon>Piloderma</taxon>
    </lineage>
</organism>
<dbReference type="GO" id="GO:0016020">
    <property type="term" value="C:membrane"/>
    <property type="evidence" value="ECO:0007669"/>
    <property type="project" value="UniProtKB-SubCell"/>
</dbReference>
<evidence type="ECO:0000256" key="3">
    <source>
        <dbReference type="ARBA" id="ARBA00022989"/>
    </source>
</evidence>
<dbReference type="Pfam" id="PF00230">
    <property type="entry name" value="MIP"/>
    <property type="match status" value="1"/>
</dbReference>
<keyword evidence="5" id="KW-0813">Transport</keyword>
<feature type="transmembrane region" description="Helical" evidence="6">
    <location>
        <begin position="212"/>
        <end position="232"/>
    </location>
</feature>
<proteinExistence type="inferred from homology"/>
<feature type="transmembrane region" description="Helical" evidence="6">
    <location>
        <begin position="291"/>
        <end position="311"/>
    </location>
</feature>
<protein>
    <recommendedName>
        <fullName evidence="9">Aquaporin</fullName>
    </recommendedName>
</protein>
<evidence type="ECO:0000256" key="2">
    <source>
        <dbReference type="ARBA" id="ARBA00022692"/>
    </source>
</evidence>
<dbReference type="FunCoup" id="A0A0C3FZJ1">
    <property type="interactions" value="53"/>
</dbReference>
<dbReference type="OrthoDB" id="3222at2759"/>
<evidence type="ECO:0000256" key="4">
    <source>
        <dbReference type="ARBA" id="ARBA00023136"/>
    </source>
</evidence>
<keyword evidence="2 5" id="KW-0812">Transmembrane</keyword>
<keyword evidence="3 6" id="KW-1133">Transmembrane helix</keyword>
<reference evidence="7 8" key="1">
    <citation type="submission" date="2014-04" db="EMBL/GenBank/DDBJ databases">
        <authorList>
            <consortium name="DOE Joint Genome Institute"/>
            <person name="Kuo A."/>
            <person name="Tarkka M."/>
            <person name="Buscot F."/>
            <person name="Kohler A."/>
            <person name="Nagy L.G."/>
            <person name="Floudas D."/>
            <person name="Copeland A."/>
            <person name="Barry K.W."/>
            <person name="Cichocki N."/>
            <person name="Veneault-Fourrey C."/>
            <person name="LaButti K."/>
            <person name="Lindquist E.A."/>
            <person name="Lipzen A."/>
            <person name="Lundell T."/>
            <person name="Morin E."/>
            <person name="Murat C."/>
            <person name="Sun H."/>
            <person name="Tunlid A."/>
            <person name="Henrissat B."/>
            <person name="Grigoriev I.V."/>
            <person name="Hibbett D.S."/>
            <person name="Martin F."/>
            <person name="Nordberg H.P."/>
            <person name="Cantor M.N."/>
            <person name="Hua S.X."/>
        </authorList>
    </citation>
    <scope>NUCLEOTIDE SEQUENCE [LARGE SCALE GENOMIC DNA]</scope>
    <source>
        <strain evidence="7 8">F 1598</strain>
    </source>
</reference>
<dbReference type="Proteomes" id="UP000054166">
    <property type="component" value="Unassembled WGS sequence"/>
</dbReference>
<sequence>MDKDGLPSHIGLPHNIYSSSSTLWHRSEQAIPHPTIGHLRGDRALPASNYPDRLRETPDATSFFTWRESFDLRGFVDGKLWRQAILEGWGTSLLVWLTGLAAYSLVPRVSDFASGALFPALLGSFVNAISLSLLIFCTGPISGGHINPLITIATFFGQLTTFPRTVLYLFFQTAGATTAGFLMRISLGKSDGPEAVILGCSIDASVVTVGEAVIFETMTCLSLIFVAYGVGLDPRQKAIYGPTLGPLLIGLALGLCTFVTAALKPGYTGASMNPARCFGLMAAEGRWDLHWVHWVGPIVAGALNAVLYWVIPFSQ</sequence>
<comment type="subcellular location">
    <subcellularLocation>
        <location evidence="1">Membrane</location>
        <topology evidence="1">Multi-pass membrane protein</topology>
    </subcellularLocation>
</comment>
<dbReference type="InterPro" id="IPR000425">
    <property type="entry name" value="MIP"/>
</dbReference>
<evidence type="ECO:0008006" key="9">
    <source>
        <dbReference type="Google" id="ProtNLM"/>
    </source>
</evidence>
<name>A0A0C3FZJ1_PILCF</name>
<feature type="transmembrane region" description="Helical" evidence="6">
    <location>
        <begin position="112"/>
        <end position="137"/>
    </location>
</feature>
<dbReference type="PANTHER" id="PTHR47002:SF2">
    <property type="entry name" value="AQUAPORIN AQPAE.A-LIKE"/>
    <property type="match status" value="1"/>
</dbReference>
<comment type="similarity">
    <text evidence="5">Belongs to the MIP/aquaporin (TC 1.A.8) family.</text>
</comment>
<evidence type="ECO:0000256" key="1">
    <source>
        <dbReference type="ARBA" id="ARBA00004141"/>
    </source>
</evidence>
<reference evidence="8" key="2">
    <citation type="submission" date="2015-01" db="EMBL/GenBank/DDBJ databases">
        <title>Evolutionary Origins and Diversification of the Mycorrhizal Mutualists.</title>
        <authorList>
            <consortium name="DOE Joint Genome Institute"/>
            <consortium name="Mycorrhizal Genomics Consortium"/>
            <person name="Kohler A."/>
            <person name="Kuo A."/>
            <person name="Nagy L.G."/>
            <person name="Floudas D."/>
            <person name="Copeland A."/>
            <person name="Barry K.W."/>
            <person name="Cichocki N."/>
            <person name="Veneault-Fourrey C."/>
            <person name="LaButti K."/>
            <person name="Lindquist E.A."/>
            <person name="Lipzen A."/>
            <person name="Lundell T."/>
            <person name="Morin E."/>
            <person name="Murat C."/>
            <person name="Riley R."/>
            <person name="Ohm R."/>
            <person name="Sun H."/>
            <person name="Tunlid A."/>
            <person name="Henrissat B."/>
            <person name="Grigoriev I.V."/>
            <person name="Hibbett D.S."/>
            <person name="Martin F."/>
        </authorList>
    </citation>
    <scope>NUCLEOTIDE SEQUENCE [LARGE SCALE GENOMIC DNA]</scope>
    <source>
        <strain evidence="8">F 1598</strain>
    </source>
</reference>
<dbReference type="GO" id="GO:0015267">
    <property type="term" value="F:channel activity"/>
    <property type="evidence" value="ECO:0007669"/>
    <property type="project" value="InterPro"/>
</dbReference>
<gene>
    <name evidence="7" type="ORF">PILCRDRAFT_69116</name>
</gene>
<feature type="transmembrane region" description="Helical" evidence="6">
    <location>
        <begin position="244"/>
        <end position="263"/>
    </location>
</feature>
<evidence type="ECO:0000313" key="8">
    <source>
        <dbReference type="Proteomes" id="UP000054166"/>
    </source>
</evidence>
<evidence type="ECO:0000256" key="6">
    <source>
        <dbReference type="SAM" id="Phobius"/>
    </source>
</evidence>
<dbReference type="STRING" id="765440.A0A0C3FZJ1"/>
<dbReference type="AlphaFoldDB" id="A0A0C3FZJ1"/>
<keyword evidence="4 6" id="KW-0472">Membrane</keyword>
<dbReference type="InParanoid" id="A0A0C3FZJ1"/>
<dbReference type="InterPro" id="IPR023271">
    <property type="entry name" value="Aquaporin-like"/>
</dbReference>
<accession>A0A0C3FZJ1</accession>
<dbReference type="PRINTS" id="PR00783">
    <property type="entry name" value="MINTRINSICP"/>
</dbReference>
<keyword evidence="8" id="KW-1185">Reference proteome</keyword>
<feature type="transmembrane region" description="Helical" evidence="6">
    <location>
        <begin position="88"/>
        <end position="106"/>
    </location>
</feature>
<dbReference type="PANTHER" id="PTHR47002">
    <property type="entry name" value="AQUAPORIN-LIKE"/>
    <property type="match status" value="1"/>
</dbReference>
<dbReference type="Gene3D" id="1.20.1080.10">
    <property type="entry name" value="Glycerol uptake facilitator protein"/>
    <property type="match status" value="1"/>
</dbReference>
<evidence type="ECO:0000256" key="5">
    <source>
        <dbReference type="RuleBase" id="RU000477"/>
    </source>
</evidence>
<evidence type="ECO:0000313" key="7">
    <source>
        <dbReference type="EMBL" id="KIM83626.1"/>
    </source>
</evidence>
<dbReference type="SUPFAM" id="SSF81338">
    <property type="entry name" value="Aquaporin-like"/>
    <property type="match status" value="1"/>
</dbReference>
<dbReference type="EMBL" id="KN832990">
    <property type="protein sequence ID" value="KIM83626.1"/>
    <property type="molecule type" value="Genomic_DNA"/>
</dbReference>